<evidence type="ECO:0000259" key="1">
    <source>
        <dbReference type="Pfam" id="PF07110"/>
    </source>
</evidence>
<dbReference type="Proteomes" id="UP000255165">
    <property type="component" value="Unassembled WGS sequence"/>
</dbReference>
<dbReference type="SUPFAM" id="SSF54909">
    <property type="entry name" value="Dimeric alpha+beta barrel"/>
    <property type="match status" value="1"/>
</dbReference>
<organism evidence="2 3">
    <name type="scientific">Cupriavidus lacunae</name>
    <dbReference type="NCBI Taxonomy" id="2666307"/>
    <lineage>
        <taxon>Bacteria</taxon>
        <taxon>Pseudomonadati</taxon>
        <taxon>Pseudomonadota</taxon>
        <taxon>Betaproteobacteria</taxon>
        <taxon>Burkholderiales</taxon>
        <taxon>Burkholderiaceae</taxon>
        <taxon>Cupriavidus</taxon>
    </lineage>
</organism>
<sequence length="127" mass="14748">MIKIVFCLRRLPSLSRAEFQAYWRDMHAPLVAEHAPTLGIERYVQCHTLDDATFASFSRSRGGHPPFDGVAELWFSEVPAGPVEERRRASQILLDDEHRFIDLPASPIFFTREHEVLKDFIDLRARR</sequence>
<evidence type="ECO:0000313" key="3">
    <source>
        <dbReference type="Proteomes" id="UP000255165"/>
    </source>
</evidence>
<feature type="domain" description="EthD" evidence="1">
    <location>
        <begin position="12"/>
        <end position="103"/>
    </location>
</feature>
<dbReference type="AlphaFoldDB" id="A0A370NX13"/>
<dbReference type="InterPro" id="IPR011008">
    <property type="entry name" value="Dimeric_a/b-barrel"/>
</dbReference>
<dbReference type="Pfam" id="PF07110">
    <property type="entry name" value="EthD"/>
    <property type="match status" value="1"/>
</dbReference>
<evidence type="ECO:0000313" key="2">
    <source>
        <dbReference type="EMBL" id="RDK10123.1"/>
    </source>
</evidence>
<reference evidence="3" key="1">
    <citation type="submission" date="2018-06" db="EMBL/GenBank/DDBJ databases">
        <authorList>
            <person name="Feng T."/>
            <person name="Jeon C.O."/>
        </authorList>
    </citation>
    <scope>NUCLEOTIDE SEQUENCE [LARGE SCALE GENOMIC DNA]</scope>
    <source>
        <strain evidence="3">S23</strain>
    </source>
</reference>
<name>A0A370NX13_9BURK</name>
<dbReference type="GO" id="GO:0016491">
    <property type="term" value="F:oxidoreductase activity"/>
    <property type="evidence" value="ECO:0007669"/>
    <property type="project" value="InterPro"/>
</dbReference>
<comment type="caution">
    <text evidence="2">The sequence shown here is derived from an EMBL/GenBank/DDBJ whole genome shotgun (WGS) entry which is preliminary data.</text>
</comment>
<accession>A0A370NX13</accession>
<dbReference type="Gene3D" id="3.30.70.100">
    <property type="match status" value="1"/>
</dbReference>
<proteinExistence type="predicted"/>
<dbReference type="EMBL" id="QKWJ01000011">
    <property type="protein sequence ID" value="RDK10123.1"/>
    <property type="molecule type" value="Genomic_DNA"/>
</dbReference>
<dbReference type="InterPro" id="IPR009799">
    <property type="entry name" value="EthD_dom"/>
</dbReference>
<dbReference type="RefSeq" id="WP_115015608.1">
    <property type="nucleotide sequence ID" value="NZ_QKWJ01000011.1"/>
</dbReference>
<protein>
    <submittedName>
        <fullName evidence="2">EthD family reductase</fullName>
    </submittedName>
</protein>
<keyword evidence="3" id="KW-1185">Reference proteome</keyword>
<gene>
    <name evidence="2" type="ORF">DN412_12195</name>
</gene>